<dbReference type="EMBL" id="JACHIA010000013">
    <property type="protein sequence ID" value="MBB6072225.1"/>
    <property type="molecule type" value="Genomic_DNA"/>
</dbReference>
<evidence type="ECO:0000313" key="2">
    <source>
        <dbReference type="Proteomes" id="UP000582837"/>
    </source>
</evidence>
<organism evidence="1 2">
    <name type="scientific">Longimicrobium terrae</name>
    <dbReference type="NCBI Taxonomy" id="1639882"/>
    <lineage>
        <taxon>Bacteria</taxon>
        <taxon>Pseudomonadati</taxon>
        <taxon>Gemmatimonadota</taxon>
        <taxon>Longimicrobiia</taxon>
        <taxon>Longimicrobiales</taxon>
        <taxon>Longimicrobiaceae</taxon>
        <taxon>Longimicrobium</taxon>
    </lineage>
</organism>
<dbReference type="InterPro" id="IPR022385">
    <property type="entry name" value="Rhs_assc_core"/>
</dbReference>
<dbReference type="NCBIfam" id="TIGR03696">
    <property type="entry name" value="Rhs_assc_core"/>
    <property type="match status" value="1"/>
</dbReference>
<dbReference type="Gene3D" id="2.180.10.10">
    <property type="entry name" value="RHS repeat-associated core"/>
    <property type="match status" value="1"/>
</dbReference>
<evidence type="ECO:0000313" key="1">
    <source>
        <dbReference type="EMBL" id="MBB6072225.1"/>
    </source>
</evidence>
<comment type="caution">
    <text evidence="1">The sequence shown here is derived from an EMBL/GenBank/DDBJ whole genome shotgun (WGS) entry which is preliminary data.</text>
</comment>
<dbReference type="RefSeq" id="WP_170032106.1">
    <property type="nucleotide sequence ID" value="NZ_JABDTL010000001.1"/>
</dbReference>
<dbReference type="Proteomes" id="UP000582837">
    <property type="component" value="Unassembled WGS sequence"/>
</dbReference>
<gene>
    <name evidence="1" type="ORF">HNQ61_003887</name>
</gene>
<sequence>MTSPESIFKPSFGFSAMMFGDALDHPPAVHRFDYRDSVFSKYDTGPAPISMQPLTIYPHTNWRGDYQIGTFSTGETQRCVQVPSQPGDHETVDGYVPGGPGTINPTLPYCLAAVRWAGNYVWLDHSVRKAPPGTDGFWVGSLVHNKRDLTGNLYMRNRYYDATAGRFKQEDPIGLAGGLNAYGFANGDPVTYSDPYGLCPVCVGAAVALLSVPNGRTGDAVLDDPAKRRPMEAAFNNAPHDEGGYALEQGASCSVAGGCLPGQNATREDIRIPVNRNTTYDYHTHGNVGLDRESGIPGDKYTRGPSDTDVSGSGAYVGLGIMPTTYIIDDKYIYRLTPSRDGSVTMTTYHRFVIPRGPDNPNPQDY</sequence>
<protein>
    <submittedName>
        <fullName evidence="1">RHS repeat-associated protein</fullName>
    </submittedName>
</protein>
<reference evidence="1 2" key="1">
    <citation type="submission" date="2020-08" db="EMBL/GenBank/DDBJ databases">
        <title>Genomic Encyclopedia of Type Strains, Phase IV (KMG-IV): sequencing the most valuable type-strain genomes for metagenomic binning, comparative biology and taxonomic classification.</title>
        <authorList>
            <person name="Goeker M."/>
        </authorList>
    </citation>
    <scope>NUCLEOTIDE SEQUENCE [LARGE SCALE GENOMIC DNA]</scope>
    <source>
        <strain evidence="1 2">DSM 29007</strain>
    </source>
</reference>
<name>A0A841H256_9BACT</name>
<accession>A0A841H256</accession>
<proteinExistence type="predicted"/>
<keyword evidence="2" id="KW-1185">Reference proteome</keyword>
<dbReference type="AlphaFoldDB" id="A0A841H256"/>